<evidence type="ECO:0000259" key="14">
    <source>
        <dbReference type="Pfam" id="PF20260"/>
    </source>
</evidence>
<dbReference type="CDD" id="cd18084">
    <property type="entry name" value="RsmE-like"/>
    <property type="match status" value="1"/>
</dbReference>
<comment type="function">
    <text evidence="10 12">Specifically methylates the N3 position of the uracil ring of uridine 1498 (m3U1498) in 16S rRNA. Acts on the fully assembled 30S ribosomal subunit.</text>
</comment>
<dbReference type="InterPro" id="IPR029028">
    <property type="entry name" value="Alpha/beta_knot_MTases"/>
</dbReference>
<keyword evidence="8 12" id="KW-0808">Transferase</keyword>
<dbReference type="GO" id="GO:0005737">
    <property type="term" value="C:cytoplasm"/>
    <property type="evidence" value="ECO:0007669"/>
    <property type="project" value="UniProtKB-SubCell"/>
</dbReference>
<comment type="catalytic activity">
    <reaction evidence="11 12">
        <text>uridine(1498) in 16S rRNA + S-adenosyl-L-methionine = N(3)-methyluridine(1498) in 16S rRNA + S-adenosyl-L-homocysteine + H(+)</text>
        <dbReference type="Rhea" id="RHEA:42920"/>
        <dbReference type="Rhea" id="RHEA-COMP:10283"/>
        <dbReference type="Rhea" id="RHEA-COMP:10284"/>
        <dbReference type="ChEBI" id="CHEBI:15378"/>
        <dbReference type="ChEBI" id="CHEBI:57856"/>
        <dbReference type="ChEBI" id="CHEBI:59789"/>
        <dbReference type="ChEBI" id="CHEBI:65315"/>
        <dbReference type="ChEBI" id="CHEBI:74502"/>
        <dbReference type="EC" id="2.1.1.193"/>
    </reaction>
</comment>
<dbReference type="InterPro" id="IPR006700">
    <property type="entry name" value="RsmE"/>
</dbReference>
<organism evidence="15 16">
    <name type="scientific">Anaerovirgula multivorans</name>
    <dbReference type="NCBI Taxonomy" id="312168"/>
    <lineage>
        <taxon>Bacteria</taxon>
        <taxon>Bacillati</taxon>
        <taxon>Bacillota</taxon>
        <taxon>Clostridia</taxon>
        <taxon>Peptostreptococcales</taxon>
        <taxon>Natronincolaceae</taxon>
        <taxon>Anaerovirgula</taxon>
    </lineage>
</organism>
<dbReference type="AlphaFoldDB" id="A0A239KB48"/>
<dbReference type="Pfam" id="PF20260">
    <property type="entry name" value="PUA_4"/>
    <property type="match status" value="1"/>
</dbReference>
<dbReference type="SUPFAM" id="SSF75217">
    <property type="entry name" value="alpha/beta knot"/>
    <property type="match status" value="1"/>
</dbReference>
<keyword evidence="6 12" id="KW-0698">rRNA processing</keyword>
<accession>A0A239KB48</accession>
<evidence type="ECO:0000256" key="3">
    <source>
        <dbReference type="ARBA" id="ARBA00012328"/>
    </source>
</evidence>
<dbReference type="GO" id="GO:0070475">
    <property type="term" value="P:rRNA base methylation"/>
    <property type="evidence" value="ECO:0007669"/>
    <property type="project" value="TreeGrafter"/>
</dbReference>
<comment type="subcellular location">
    <subcellularLocation>
        <location evidence="1 12">Cytoplasm</location>
    </subcellularLocation>
</comment>
<evidence type="ECO:0000256" key="9">
    <source>
        <dbReference type="ARBA" id="ARBA00022691"/>
    </source>
</evidence>
<feature type="domain" description="Ribosomal RNA small subunit methyltransferase E methyltransferase" evidence="13">
    <location>
        <begin position="75"/>
        <end position="244"/>
    </location>
</feature>
<name>A0A239KB48_9FIRM</name>
<keyword evidence="7 12" id="KW-0489">Methyltransferase</keyword>
<dbReference type="PANTHER" id="PTHR30027:SF3">
    <property type="entry name" value="16S RRNA (URACIL(1498)-N(3))-METHYLTRANSFERASE"/>
    <property type="match status" value="1"/>
</dbReference>
<dbReference type="InterPro" id="IPR046887">
    <property type="entry name" value="RsmE_PUA-like"/>
</dbReference>
<evidence type="ECO:0000259" key="13">
    <source>
        <dbReference type="Pfam" id="PF04452"/>
    </source>
</evidence>
<comment type="similarity">
    <text evidence="2 12">Belongs to the RNA methyltransferase RsmE family.</text>
</comment>
<evidence type="ECO:0000313" key="16">
    <source>
        <dbReference type="Proteomes" id="UP000198304"/>
    </source>
</evidence>
<evidence type="ECO:0000256" key="8">
    <source>
        <dbReference type="ARBA" id="ARBA00022679"/>
    </source>
</evidence>
<dbReference type="OrthoDB" id="9815641at2"/>
<keyword evidence="9 12" id="KW-0949">S-adenosyl-L-methionine</keyword>
<keyword evidence="5 12" id="KW-0963">Cytoplasm</keyword>
<gene>
    <name evidence="15" type="ORF">SAMN05446037_10456</name>
</gene>
<dbReference type="PIRSF" id="PIRSF015601">
    <property type="entry name" value="MTase_slr0722"/>
    <property type="match status" value="1"/>
</dbReference>
<dbReference type="EMBL" id="FZOJ01000045">
    <property type="protein sequence ID" value="SNT14988.1"/>
    <property type="molecule type" value="Genomic_DNA"/>
</dbReference>
<evidence type="ECO:0000256" key="6">
    <source>
        <dbReference type="ARBA" id="ARBA00022552"/>
    </source>
</evidence>
<evidence type="ECO:0000256" key="12">
    <source>
        <dbReference type="PIRNR" id="PIRNR015601"/>
    </source>
</evidence>
<evidence type="ECO:0000256" key="11">
    <source>
        <dbReference type="ARBA" id="ARBA00047944"/>
    </source>
</evidence>
<dbReference type="PANTHER" id="PTHR30027">
    <property type="entry name" value="RIBOSOMAL RNA SMALL SUBUNIT METHYLTRANSFERASE E"/>
    <property type="match status" value="1"/>
</dbReference>
<evidence type="ECO:0000256" key="7">
    <source>
        <dbReference type="ARBA" id="ARBA00022603"/>
    </source>
</evidence>
<dbReference type="Gene3D" id="3.40.1280.10">
    <property type="match status" value="1"/>
</dbReference>
<dbReference type="SUPFAM" id="SSF88697">
    <property type="entry name" value="PUA domain-like"/>
    <property type="match status" value="1"/>
</dbReference>
<proteinExistence type="inferred from homology"/>
<dbReference type="NCBIfam" id="NF008692">
    <property type="entry name" value="PRK11713.1-5"/>
    <property type="match status" value="1"/>
</dbReference>
<evidence type="ECO:0000256" key="2">
    <source>
        <dbReference type="ARBA" id="ARBA00005528"/>
    </source>
</evidence>
<dbReference type="EC" id="2.1.1.193" evidence="3 12"/>
<dbReference type="InterPro" id="IPR029026">
    <property type="entry name" value="tRNA_m1G_MTases_N"/>
</dbReference>
<evidence type="ECO:0000256" key="4">
    <source>
        <dbReference type="ARBA" id="ARBA00013673"/>
    </source>
</evidence>
<evidence type="ECO:0000256" key="10">
    <source>
        <dbReference type="ARBA" id="ARBA00025699"/>
    </source>
</evidence>
<dbReference type="Proteomes" id="UP000198304">
    <property type="component" value="Unassembled WGS sequence"/>
</dbReference>
<dbReference type="InterPro" id="IPR015947">
    <property type="entry name" value="PUA-like_sf"/>
</dbReference>
<dbReference type="Pfam" id="PF04452">
    <property type="entry name" value="Methyltrans_RNA"/>
    <property type="match status" value="1"/>
</dbReference>
<reference evidence="15 16" key="1">
    <citation type="submission" date="2017-06" db="EMBL/GenBank/DDBJ databases">
        <authorList>
            <person name="Kim H.J."/>
            <person name="Triplett B.A."/>
        </authorList>
    </citation>
    <scope>NUCLEOTIDE SEQUENCE [LARGE SCALE GENOMIC DNA]</scope>
    <source>
        <strain evidence="15 16">SCA</strain>
    </source>
</reference>
<sequence length="252" mass="28375">MNRFFVSPNDICTEKKQITIAGEDVKHISKVLRLSKGDMVEICDGQRYEFIAEIEYIGKTEVLLKVKEQQQLKTEPPIDMILYQSIPKATKMELIIQKTTEMGIKAIIPVITDRTIVQFKNHKDMEKKVDRWQKIAGEAAKQSKRGMIPAIHLPMNLNKALEHSQANNHNVIAYEKENTTGIKSIINALKENNAEKVGIWIGPEGGFTEEEVNMAIDKNVQAITLGPRILRTETAGFTVLSILMYELGDLGG</sequence>
<keyword evidence="16" id="KW-1185">Reference proteome</keyword>
<dbReference type="GO" id="GO:0070042">
    <property type="term" value="F:rRNA (uridine-N3-)-methyltransferase activity"/>
    <property type="evidence" value="ECO:0007669"/>
    <property type="project" value="TreeGrafter"/>
</dbReference>
<evidence type="ECO:0000256" key="1">
    <source>
        <dbReference type="ARBA" id="ARBA00004496"/>
    </source>
</evidence>
<dbReference type="NCBIfam" id="TIGR00046">
    <property type="entry name" value="RsmE family RNA methyltransferase"/>
    <property type="match status" value="1"/>
</dbReference>
<evidence type="ECO:0000313" key="15">
    <source>
        <dbReference type="EMBL" id="SNT14988.1"/>
    </source>
</evidence>
<evidence type="ECO:0000256" key="5">
    <source>
        <dbReference type="ARBA" id="ARBA00022490"/>
    </source>
</evidence>
<dbReference type="InterPro" id="IPR046886">
    <property type="entry name" value="RsmE_MTase_dom"/>
</dbReference>
<dbReference type="RefSeq" id="WP_089285291.1">
    <property type="nucleotide sequence ID" value="NZ_FZOJ01000045.1"/>
</dbReference>
<protein>
    <recommendedName>
        <fullName evidence="4 12">Ribosomal RNA small subunit methyltransferase E</fullName>
        <ecNumber evidence="3 12">2.1.1.193</ecNumber>
    </recommendedName>
</protein>
<feature type="domain" description="Ribosomal RNA small subunit methyltransferase E PUA-like" evidence="14">
    <location>
        <begin position="21"/>
        <end position="66"/>
    </location>
</feature>